<evidence type="ECO:0000313" key="2">
    <source>
        <dbReference type="EMBL" id="GFH09142.1"/>
    </source>
</evidence>
<comment type="caution">
    <text evidence="2">The sequence shown here is derived from an EMBL/GenBank/DDBJ whole genome shotgun (WGS) entry which is preliminary data.</text>
</comment>
<feature type="region of interest" description="Disordered" evidence="1">
    <location>
        <begin position="22"/>
        <end position="49"/>
    </location>
</feature>
<evidence type="ECO:0000256" key="1">
    <source>
        <dbReference type="SAM" id="MobiDB-lite"/>
    </source>
</evidence>
<accession>A0A699Z1A2</accession>
<organism evidence="2 3">
    <name type="scientific">Haematococcus lacustris</name>
    <name type="common">Green alga</name>
    <name type="synonym">Haematococcus pluvialis</name>
    <dbReference type="NCBI Taxonomy" id="44745"/>
    <lineage>
        <taxon>Eukaryota</taxon>
        <taxon>Viridiplantae</taxon>
        <taxon>Chlorophyta</taxon>
        <taxon>core chlorophytes</taxon>
        <taxon>Chlorophyceae</taxon>
        <taxon>CS clade</taxon>
        <taxon>Chlamydomonadales</taxon>
        <taxon>Haematococcaceae</taxon>
        <taxon>Haematococcus</taxon>
    </lineage>
</organism>
<proteinExistence type="predicted"/>
<sequence>MLVMVGTVPADVHAQRAACLSREPPTAATADEPAVRSRATAAGGARAAAGRWRGYGVSIPTTLMLHQHKARVVIKHRSLLYSHRKRKTVCLMPTSAQPSGVCAS</sequence>
<reference evidence="2 3" key="1">
    <citation type="submission" date="2020-02" db="EMBL/GenBank/DDBJ databases">
        <title>Draft genome sequence of Haematococcus lacustris strain NIES-144.</title>
        <authorList>
            <person name="Morimoto D."/>
            <person name="Nakagawa S."/>
            <person name="Yoshida T."/>
            <person name="Sawayama S."/>
        </authorList>
    </citation>
    <scope>NUCLEOTIDE SEQUENCE [LARGE SCALE GENOMIC DNA]</scope>
    <source>
        <strain evidence="2 3">NIES-144</strain>
    </source>
</reference>
<feature type="non-terminal residue" evidence="2">
    <location>
        <position position="104"/>
    </location>
</feature>
<dbReference type="Proteomes" id="UP000485058">
    <property type="component" value="Unassembled WGS sequence"/>
</dbReference>
<evidence type="ECO:0000313" key="3">
    <source>
        <dbReference type="Proteomes" id="UP000485058"/>
    </source>
</evidence>
<gene>
    <name evidence="2" type="ORF">HaLaN_04236</name>
</gene>
<dbReference type="AlphaFoldDB" id="A0A699Z1A2"/>
<protein>
    <submittedName>
        <fullName evidence="2">Uncharacterized protein</fullName>
    </submittedName>
</protein>
<dbReference type="EMBL" id="BLLF01000212">
    <property type="protein sequence ID" value="GFH09142.1"/>
    <property type="molecule type" value="Genomic_DNA"/>
</dbReference>
<keyword evidence="3" id="KW-1185">Reference proteome</keyword>
<name>A0A699Z1A2_HAELA</name>
<feature type="compositionally biased region" description="Low complexity" evidence="1">
    <location>
        <begin position="23"/>
        <end position="49"/>
    </location>
</feature>